<dbReference type="NCBIfam" id="TIGR02532">
    <property type="entry name" value="IV_pilin_GFxxxE"/>
    <property type="match status" value="1"/>
</dbReference>
<proteinExistence type="predicted"/>
<keyword evidence="3" id="KW-0488">Methylation</keyword>
<dbReference type="InterPro" id="IPR051621">
    <property type="entry name" value="T2SS_protein_J"/>
</dbReference>
<name>A0A3R8LSK3_9BURK</name>
<gene>
    <name evidence="10" type="ORF">EHV23_03265</name>
</gene>
<keyword evidence="5 9" id="KW-0812">Transmembrane</keyword>
<dbReference type="AlphaFoldDB" id="A0A3R8LSK3"/>
<protein>
    <submittedName>
        <fullName evidence="10">Prepilin-type N-terminal cleavage/methylation domain-containing protein</fullName>
    </submittedName>
</protein>
<comment type="caution">
    <text evidence="10">The sequence shown here is derived from an EMBL/GenBank/DDBJ whole genome shotgun (WGS) entry which is preliminary data.</text>
</comment>
<dbReference type="RefSeq" id="WP_125094693.1">
    <property type="nucleotide sequence ID" value="NZ_RRUE01000001.1"/>
</dbReference>
<feature type="region of interest" description="Disordered" evidence="8">
    <location>
        <begin position="224"/>
        <end position="243"/>
    </location>
</feature>
<dbReference type="PROSITE" id="PS00409">
    <property type="entry name" value="PROKAR_NTER_METHYL"/>
    <property type="match status" value="1"/>
</dbReference>
<dbReference type="Pfam" id="PF07963">
    <property type="entry name" value="N_methyl"/>
    <property type="match status" value="1"/>
</dbReference>
<evidence type="ECO:0000256" key="7">
    <source>
        <dbReference type="ARBA" id="ARBA00023136"/>
    </source>
</evidence>
<evidence type="ECO:0000256" key="1">
    <source>
        <dbReference type="ARBA" id="ARBA00004377"/>
    </source>
</evidence>
<dbReference type="PANTHER" id="PTHR39583:SF2">
    <property type="entry name" value="TYPE II SECRETION SYSTEM PROTEIN J"/>
    <property type="match status" value="1"/>
</dbReference>
<feature type="region of interest" description="Disordered" evidence="8">
    <location>
        <begin position="1"/>
        <end position="39"/>
    </location>
</feature>
<dbReference type="SUPFAM" id="SSF54523">
    <property type="entry name" value="Pili subunits"/>
    <property type="match status" value="1"/>
</dbReference>
<accession>A0A3R8LSK3</accession>
<evidence type="ECO:0000256" key="4">
    <source>
        <dbReference type="ARBA" id="ARBA00022519"/>
    </source>
</evidence>
<dbReference type="PANTHER" id="PTHR39583">
    <property type="entry name" value="TYPE II SECRETION SYSTEM PROTEIN J-RELATED"/>
    <property type="match status" value="1"/>
</dbReference>
<evidence type="ECO:0000256" key="2">
    <source>
        <dbReference type="ARBA" id="ARBA00022475"/>
    </source>
</evidence>
<evidence type="ECO:0000256" key="5">
    <source>
        <dbReference type="ARBA" id="ARBA00022692"/>
    </source>
</evidence>
<keyword evidence="4" id="KW-0997">Cell inner membrane</keyword>
<evidence type="ECO:0000256" key="8">
    <source>
        <dbReference type="SAM" id="MobiDB-lite"/>
    </source>
</evidence>
<dbReference type="InterPro" id="IPR012902">
    <property type="entry name" value="N_methyl_site"/>
</dbReference>
<organism evidence="10 11">
    <name type="scientific">Lautropia dentalis</name>
    <dbReference type="NCBI Taxonomy" id="2490857"/>
    <lineage>
        <taxon>Bacteria</taxon>
        <taxon>Pseudomonadati</taxon>
        <taxon>Pseudomonadota</taxon>
        <taxon>Betaproteobacteria</taxon>
        <taxon>Burkholderiales</taxon>
        <taxon>Burkholderiaceae</taxon>
        <taxon>Lautropia</taxon>
    </lineage>
</organism>
<sequence>MSVRTVMSMDATSRQGAPAHAVHGDGPAPGTGARKTLPRSRPAVRVAGGFTLIELLVAVALLAVLAILSWRGLDTVLQSRERLVTESNELRSLTLALAQLEEDLLQTWPVNGMGGGLVPIRVVVDQGGAGGGTTQSMMLVREIARRGQPTRLQRVVYQVRDGRLERGFSEWQKSTDGRGSVGGSVQSLVWQPILPEVRSMRVRAWIRNNWVGGAQLEALTSRGNRADRQPNDPYNNARYQGLPGITATTPAEVRQNIEQMRRVYDLRRETEEAITGIEVLVERTNGQRFLRIYSIRD</sequence>
<dbReference type="GO" id="GO:0005886">
    <property type="term" value="C:plasma membrane"/>
    <property type="evidence" value="ECO:0007669"/>
    <property type="project" value="UniProtKB-SubCell"/>
</dbReference>
<keyword evidence="7 9" id="KW-0472">Membrane</keyword>
<dbReference type="Proteomes" id="UP000270261">
    <property type="component" value="Unassembled WGS sequence"/>
</dbReference>
<dbReference type="Gene3D" id="3.10.610.10">
    <property type="entry name" value="GSPII I/J protein-like"/>
    <property type="match status" value="1"/>
</dbReference>
<feature type="transmembrane region" description="Helical" evidence="9">
    <location>
        <begin position="44"/>
        <end position="70"/>
    </location>
</feature>
<evidence type="ECO:0000256" key="3">
    <source>
        <dbReference type="ARBA" id="ARBA00022481"/>
    </source>
</evidence>
<comment type="subcellular location">
    <subcellularLocation>
        <location evidence="1">Cell inner membrane</location>
        <topology evidence="1">Single-pass membrane protein</topology>
    </subcellularLocation>
</comment>
<keyword evidence="2" id="KW-1003">Cell membrane</keyword>
<evidence type="ECO:0000313" key="10">
    <source>
        <dbReference type="EMBL" id="RRN45265.1"/>
    </source>
</evidence>
<reference evidence="10 11" key="1">
    <citation type="submission" date="2018-11" db="EMBL/GenBank/DDBJ databases">
        <title>Genome sequencing of Lautropia sp. KCOM 2505 (= ChDC F240).</title>
        <authorList>
            <person name="Kook J.-K."/>
            <person name="Park S.-N."/>
            <person name="Lim Y.K."/>
        </authorList>
    </citation>
    <scope>NUCLEOTIDE SEQUENCE [LARGE SCALE GENOMIC DNA]</scope>
    <source>
        <strain evidence="10 11">KCOM 2505</strain>
    </source>
</reference>
<keyword evidence="6 9" id="KW-1133">Transmembrane helix</keyword>
<dbReference type="GO" id="GO:0015628">
    <property type="term" value="P:protein secretion by the type II secretion system"/>
    <property type="evidence" value="ECO:0007669"/>
    <property type="project" value="TreeGrafter"/>
</dbReference>
<evidence type="ECO:0000256" key="6">
    <source>
        <dbReference type="ARBA" id="ARBA00022989"/>
    </source>
</evidence>
<dbReference type="EMBL" id="RRUE01000001">
    <property type="protein sequence ID" value="RRN45265.1"/>
    <property type="molecule type" value="Genomic_DNA"/>
</dbReference>
<evidence type="ECO:0000313" key="11">
    <source>
        <dbReference type="Proteomes" id="UP000270261"/>
    </source>
</evidence>
<dbReference type="OrthoDB" id="9029037at2"/>
<keyword evidence="11" id="KW-1185">Reference proteome</keyword>
<evidence type="ECO:0000256" key="9">
    <source>
        <dbReference type="SAM" id="Phobius"/>
    </source>
</evidence>
<dbReference type="InterPro" id="IPR045584">
    <property type="entry name" value="Pilin-like"/>
</dbReference>